<organism evidence="1 2">
    <name type="scientific">Paramecium octaurelia</name>
    <dbReference type="NCBI Taxonomy" id="43137"/>
    <lineage>
        <taxon>Eukaryota</taxon>
        <taxon>Sar</taxon>
        <taxon>Alveolata</taxon>
        <taxon>Ciliophora</taxon>
        <taxon>Intramacronucleata</taxon>
        <taxon>Oligohymenophorea</taxon>
        <taxon>Peniculida</taxon>
        <taxon>Parameciidae</taxon>
        <taxon>Paramecium</taxon>
    </lineage>
</organism>
<sequence length="98" mass="11332">MKCVGYNIAEMNAKHTLIEKYLDLSKVPIQIEMQLLLHQLLSGLKYRKNLSLKFEQSSFKCSEEYPASTNLSQPINQFLKSTPLQNLQPQILKLLTKH</sequence>
<protein>
    <submittedName>
        <fullName evidence="1">Uncharacterized protein</fullName>
    </submittedName>
</protein>
<proteinExistence type="predicted"/>
<dbReference type="AlphaFoldDB" id="A0A8S1YG48"/>
<reference evidence="1" key="1">
    <citation type="submission" date="2021-01" db="EMBL/GenBank/DDBJ databases">
        <authorList>
            <consortium name="Genoscope - CEA"/>
            <person name="William W."/>
        </authorList>
    </citation>
    <scope>NUCLEOTIDE SEQUENCE</scope>
</reference>
<gene>
    <name evidence="1" type="ORF">POCTA_138.1.T1620011</name>
</gene>
<accession>A0A8S1YG48</accession>
<dbReference type="EMBL" id="CAJJDP010000164">
    <property type="protein sequence ID" value="CAD8213466.1"/>
    <property type="molecule type" value="Genomic_DNA"/>
</dbReference>
<evidence type="ECO:0000313" key="1">
    <source>
        <dbReference type="EMBL" id="CAD8213466.1"/>
    </source>
</evidence>
<name>A0A8S1YG48_PAROT</name>
<dbReference type="Proteomes" id="UP000683925">
    <property type="component" value="Unassembled WGS sequence"/>
</dbReference>
<evidence type="ECO:0000313" key="2">
    <source>
        <dbReference type="Proteomes" id="UP000683925"/>
    </source>
</evidence>
<keyword evidence="2" id="KW-1185">Reference proteome</keyword>
<comment type="caution">
    <text evidence="1">The sequence shown here is derived from an EMBL/GenBank/DDBJ whole genome shotgun (WGS) entry which is preliminary data.</text>
</comment>